<evidence type="ECO:0000313" key="3">
    <source>
        <dbReference type="Proteomes" id="UP000076532"/>
    </source>
</evidence>
<protein>
    <submittedName>
        <fullName evidence="2">Uncharacterized protein</fullName>
    </submittedName>
</protein>
<feature type="compositionally biased region" description="Low complexity" evidence="1">
    <location>
        <begin position="14"/>
        <end position="31"/>
    </location>
</feature>
<accession>A0A166XE62</accession>
<gene>
    <name evidence="2" type="ORF">FIBSPDRAFT_846813</name>
</gene>
<name>A0A166XE62_9AGAM</name>
<keyword evidence="3" id="KW-1185">Reference proteome</keyword>
<feature type="region of interest" description="Disordered" evidence="1">
    <location>
        <begin position="1"/>
        <end position="31"/>
    </location>
</feature>
<dbReference type="Proteomes" id="UP000076532">
    <property type="component" value="Unassembled WGS sequence"/>
</dbReference>
<evidence type="ECO:0000256" key="1">
    <source>
        <dbReference type="SAM" id="MobiDB-lite"/>
    </source>
</evidence>
<feature type="non-terminal residue" evidence="2">
    <location>
        <position position="1"/>
    </location>
</feature>
<proteinExistence type="predicted"/>
<dbReference type="EMBL" id="KV417480">
    <property type="protein sequence ID" value="KZP34693.1"/>
    <property type="molecule type" value="Genomic_DNA"/>
</dbReference>
<organism evidence="2 3">
    <name type="scientific">Athelia psychrophila</name>
    <dbReference type="NCBI Taxonomy" id="1759441"/>
    <lineage>
        <taxon>Eukaryota</taxon>
        <taxon>Fungi</taxon>
        <taxon>Dikarya</taxon>
        <taxon>Basidiomycota</taxon>
        <taxon>Agaricomycotina</taxon>
        <taxon>Agaricomycetes</taxon>
        <taxon>Agaricomycetidae</taxon>
        <taxon>Atheliales</taxon>
        <taxon>Atheliaceae</taxon>
        <taxon>Athelia</taxon>
    </lineage>
</organism>
<dbReference type="AlphaFoldDB" id="A0A166XE62"/>
<reference evidence="2 3" key="1">
    <citation type="journal article" date="2016" name="Mol. Biol. Evol.">
        <title>Comparative Genomics of Early-Diverging Mushroom-Forming Fungi Provides Insights into the Origins of Lignocellulose Decay Capabilities.</title>
        <authorList>
            <person name="Nagy L.G."/>
            <person name="Riley R."/>
            <person name="Tritt A."/>
            <person name="Adam C."/>
            <person name="Daum C."/>
            <person name="Floudas D."/>
            <person name="Sun H."/>
            <person name="Yadav J.S."/>
            <person name="Pangilinan J."/>
            <person name="Larsson K.H."/>
            <person name="Matsuura K."/>
            <person name="Barry K."/>
            <person name="Labutti K."/>
            <person name="Kuo R."/>
            <person name="Ohm R.A."/>
            <person name="Bhattacharya S.S."/>
            <person name="Shirouzu T."/>
            <person name="Yoshinaga Y."/>
            <person name="Martin F.M."/>
            <person name="Grigoriev I.V."/>
            <person name="Hibbett D.S."/>
        </authorList>
    </citation>
    <scope>NUCLEOTIDE SEQUENCE [LARGE SCALE GENOMIC DNA]</scope>
    <source>
        <strain evidence="2 3">CBS 109695</strain>
    </source>
</reference>
<sequence length="148" mass="16209">DTILTLWPRTRQDATTSPPTSTPPLATISPATASDPLVHGRLLANGQPLSAPTTSQASALRSFTTRFPETVSLLSRFCQPHLPILSPSVAGFYPYPHLPAGHVYVREALPRVLGGSRQAPQWNDEPQDFSPTFNFCHKRSTISYDIET</sequence>
<feature type="non-terminal residue" evidence="2">
    <location>
        <position position="148"/>
    </location>
</feature>
<evidence type="ECO:0000313" key="2">
    <source>
        <dbReference type="EMBL" id="KZP34693.1"/>
    </source>
</evidence>